<evidence type="ECO:0000313" key="2">
    <source>
        <dbReference type="EMBL" id="PZO89744.1"/>
    </source>
</evidence>
<feature type="region of interest" description="Disordered" evidence="1">
    <location>
        <begin position="44"/>
        <end position="63"/>
    </location>
</feature>
<feature type="compositionally biased region" description="Pro residues" evidence="1">
    <location>
        <begin position="138"/>
        <end position="147"/>
    </location>
</feature>
<reference evidence="2 3" key="1">
    <citation type="submission" date="2017-08" db="EMBL/GenBank/DDBJ databases">
        <title>Infants hospitalized years apart are colonized by the same room-sourced microbial strains.</title>
        <authorList>
            <person name="Brooks B."/>
            <person name="Olm M.R."/>
            <person name="Firek B.A."/>
            <person name="Baker R."/>
            <person name="Thomas B.C."/>
            <person name="Morowitz M.J."/>
            <person name="Banfield J.F."/>
        </authorList>
    </citation>
    <scope>NUCLEOTIDE SEQUENCE [LARGE SCALE GENOMIC DNA]</scope>
    <source>
        <strain evidence="2">S2_018_000_R2_101</strain>
    </source>
</reference>
<dbReference type="InterPro" id="IPR021395">
    <property type="entry name" value="DUF3035"/>
</dbReference>
<dbReference type="EMBL" id="QFNN01000048">
    <property type="protein sequence ID" value="PZO89744.1"/>
    <property type="molecule type" value="Genomic_DNA"/>
</dbReference>
<organism evidence="2 3">
    <name type="scientific">Sphingomonas sanxanigenens</name>
    <dbReference type="NCBI Taxonomy" id="397260"/>
    <lineage>
        <taxon>Bacteria</taxon>
        <taxon>Pseudomonadati</taxon>
        <taxon>Pseudomonadota</taxon>
        <taxon>Alphaproteobacteria</taxon>
        <taxon>Sphingomonadales</taxon>
        <taxon>Sphingomonadaceae</taxon>
        <taxon>Sphingomonas</taxon>
    </lineage>
</organism>
<accession>A0A2W5A5F1</accession>
<gene>
    <name evidence="2" type="ORF">DI623_09260</name>
</gene>
<dbReference type="AlphaFoldDB" id="A0A2W5A5F1"/>
<protein>
    <submittedName>
        <fullName evidence="2">DUF3035 domain-containing protein</fullName>
    </submittedName>
</protein>
<sequence length="147" mass="14592">MRKAVPASLILAVALGGCSSSLFTRRGPDEFAIARRAPLVVPPDFALAPPSPGAPRPQEADSSTQALTAMFGGPAQRSAGETAALTQAGADVADPGIRSAVADPGTNAVDKGAVTRDIISAPEGDGQDARAATNAAPAPTPSPSPKQ</sequence>
<dbReference type="Pfam" id="PF11233">
    <property type="entry name" value="DUF3035"/>
    <property type="match status" value="1"/>
</dbReference>
<comment type="caution">
    <text evidence="2">The sequence shown here is derived from an EMBL/GenBank/DDBJ whole genome shotgun (WGS) entry which is preliminary data.</text>
</comment>
<dbReference type="Proteomes" id="UP000249066">
    <property type="component" value="Unassembled WGS sequence"/>
</dbReference>
<evidence type="ECO:0000313" key="3">
    <source>
        <dbReference type="Proteomes" id="UP000249066"/>
    </source>
</evidence>
<dbReference type="PROSITE" id="PS51257">
    <property type="entry name" value="PROKAR_LIPOPROTEIN"/>
    <property type="match status" value="1"/>
</dbReference>
<evidence type="ECO:0000256" key="1">
    <source>
        <dbReference type="SAM" id="MobiDB-lite"/>
    </source>
</evidence>
<name>A0A2W5A5F1_9SPHN</name>
<proteinExistence type="predicted"/>
<feature type="region of interest" description="Disordered" evidence="1">
    <location>
        <begin position="96"/>
        <end position="147"/>
    </location>
</feature>